<sequence length="287" mass="32607">MFTLVTGIVGRWRADCVTALQRPNSDAAAIRIVVDVTNRLITFSLSFVSALDTAVELRQPFFPTHMGPMKLRQFHRPPLKKYSFGALSQPGAHSVQPLLKHIKKKAKMREQERQASGGGEMFFMRTSQDLTGKDGDLILAEYSEENPPLMMQVGMAPKIKNLLTRGLQILVLNSSIYNQGRILERRICKYGRDRIIVTQPHRFLARCNPGPSFTGVLKIICFRSPIYLHKMPETDFLIPHPNPARFITFVISGVYISSVLEKQTIDRVEDRMEDIKKAFPSISEKQH</sequence>
<gene>
    <name evidence="4" type="ORF">RIMI_LOCUS2574111</name>
</gene>
<evidence type="ECO:0000256" key="2">
    <source>
        <dbReference type="ARBA" id="ARBA00023242"/>
    </source>
</evidence>
<keyword evidence="2" id="KW-0539">Nucleus</keyword>
<evidence type="ECO:0000313" key="5">
    <source>
        <dbReference type="Proteomes" id="UP001176940"/>
    </source>
</evidence>
<organism evidence="4 5">
    <name type="scientific">Ranitomeya imitator</name>
    <name type="common">mimic poison frog</name>
    <dbReference type="NCBI Taxonomy" id="111125"/>
    <lineage>
        <taxon>Eukaryota</taxon>
        <taxon>Metazoa</taxon>
        <taxon>Chordata</taxon>
        <taxon>Craniata</taxon>
        <taxon>Vertebrata</taxon>
        <taxon>Euteleostomi</taxon>
        <taxon>Amphibia</taxon>
        <taxon>Batrachia</taxon>
        <taxon>Anura</taxon>
        <taxon>Neobatrachia</taxon>
        <taxon>Hyloidea</taxon>
        <taxon>Dendrobatidae</taxon>
        <taxon>Dendrobatinae</taxon>
        <taxon>Ranitomeya</taxon>
    </lineage>
</organism>
<keyword evidence="5" id="KW-1185">Reference proteome</keyword>
<accession>A0ABN9KXG0</accession>
<proteinExistence type="predicted"/>
<dbReference type="Pfam" id="PF12157">
    <property type="entry name" value="DUF3591"/>
    <property type="match status" value="1"/>
</dbReference>
<comment type="subcellular location">
    <subcellularLocation>
        <location evidence="1">Nucleus</location>
    </subcellularLocation>
</comment>
<evidence type="ECO:0000259" key="3">
    <source>
        <dbReference type="Pfam" id="PF12157"/>
    </source>
</evidence>
<dbReference type="InterPro" id="IPR040240">
    <property type="entry name" value="TAF1"/>
</dbReference>
<feature type="domain" description="Transcription initiation factor TFIID subunit 1 histone acetyltransferase" evidence="3">
    <location>
        <begin position="53"/>
        <end position="238"/>
    </location>
</feature>
<name>A0ABN9KXG0_9NEOB</name>
<comment type="caution">
    <text evidence="4">The sequence shown here is derived from an EMBL/GenBank/DDBJ whole genome shotgun (WGS) entry which is preliminary data.</text>
</comment>
<dbReference type="InterPro" id="IPR022591">
    <property type="entry name" value="TAF1_HAT_dom"/>
</dbReference>
<reference evidence="4" key="1">
    <citation type="submission" date="2023-07" db="EMBL/GenBank/DDBJ databases">
        <authorList>
            <person name="Stuckert A."/>
        </authorList>
    </citation>
    <scope>NUCLEOTIDE SEQUENCE</scope>
</reference>
<dbReference type="PANTHER" id="PTHR13900">
    <property type="entry name" value="TRANSCRIPTION INITIATION FACTOR TFIID"/>
    <property type="match status" value="1"/>
</dbReference>
<dbReference type="PANTHER" id="PTHR13900:SF0">
    <property type="entry name" value="TRANSCRIPTION INITIATION FACTOR TFIID SUBUNIT 1"/>
    <property type="match status" value="1"/>
</dbReference>
<dbReference type="EMBL" id="CAUEEQ010003640">
    <property type="protein sequence ID" value="CAJ0925673.1"/>
    <property type="molecule type" value="Genomic_DNA"/>
</dbReference>
<dbReference type="Proteomes" id="UP001176940">
    <property type="component" value="Unassembled WGS sequence"/>
</dbReference>
<evidence type="ECO:0000256" key="1">
    <source>
        <dbReference type="ARBA" id="ARBA00004123"/>
    </source>
</evidence>
<evidence type="ECO:0000313" key="4">
    <source>
        <dbReference type="EMBL" id="CAJ0925673.1"/>
    </source>
</evidence>
<protein>
    <recommendedName>
        <fullName evidence="3">Transcription initiation factor TFIID subunit 1 histone acetyltransferase domain-containing protein</fullName>
    </recommendedName>
</protein>